<evidence type="ECO:0000313" key="3">
    <source>
        <dbReference type="EMBL" id="EOA52295.1"/>
    </source>
</evidence>
<dbReference type="eggNOG" id="COG1196">
    <property type="taxonomic scope" value="Bacteria"/>
</dbReference>
<keyword evidence="4" id="KW-1185">Reference proteome</keyword>
<dbReference type="PATRIC" id="fig|1121098.3.peg.3799"/>
<dbReference type="EMBL" id="AQHY01000040">
    <property type="protein sequence ID" value="EOA52295.1"/>
    <property type="molecule type" value="Genomic_DNA"/>
</dbReference>
<feature type="signal peptide" evidence="2">
    <location>
        <begin position="1"/>
        <end position="23"/>
    </location>
</feature>
<keyword evidence="1" id="KW-0175">Coiled coil</keyword>
<keyword evidence="2" id="KW-0732">Signal</keyword>
<evidence type="ECO:0000256" key="1">
    <source>
        <dbReference type="SAM" id="Coils"/>
    </source>
</evidence>
<dbReference type="STRING" id="1121098.HMPREF1534_03721"/>
<dbReference type="AlphaFoldDB" id="U6R7V3"/>
<sequence>MNKKFLSAILFGALMVTSTGTFVSCKDYDDDIDEINSKIDKIETTLSELESKIGDKGVTSVTFDEKTGVLTVVDGTGTKTYTIKTTAPDVDELTITIEGKDLKVDGKVIGQVGDTVAVKNGELTINGTATGIKVGQYAILDNQSAGTVTITLPDADGKLQTVELMKASAALTSVQFQKENPEFVDIEGTATAFQWGTARIAFPNWGGKKGAITRNQLMVGQTNVVKVQVTPAGYDLGAQTLTLVDSRGNVAPANITAVANNRLMSRAASANGSWDLSIEMTDDVTATNIAKIFDYDPVTGTGHMAYTLCVNGIPYTTYELAVKPSDNKSSVSAAIAGLTNTDIKYVAADGRVADLSSGKFPTGSTELFIEENDLYDSYITFEGTNKSLAEQYGITVDGMTINVPASATGVTIKGIVHTMAINGYESAITDNEVTFNIIGSTVTAQSIAATTHQIAPAATAADVLKKVRIDLGDVFKNIPAATREAARETAQFYVVEEKSQTGFLIGDNTALSNSTYNKFNTVSYLKADETQWTDDTDDILDLRYIDLEVTGKVAADAQPGDYQLSFVVMDENYVTGSGNIKGNEIIKINMPVNVTVPSFADMFEKTATEWNAAKTEFNARIYVEPTNDAQLRFGEAFNKTANYADAEYSQVVYDVKYIDSKSPIATSSNVELSTENGIARISGRGGLAILDKTVVYNATGDALKENTFANMTAYYPLFYQAQISDLNSTLTSDEFDALQEAFTVASDSYTSKLVTPLAGVAISTGDIILDASGKATGIELELDESTLAVNNTNITTAPTAGLTNSNEATYKLVTGTATGNDVKAEFTIESGATVTLTATGIQVTGLTGMSTLKVTLTDATGIVYTSTVQIQPAK</sequence>
<dbReference type="GeneID" id="60060462"/>
<evidence type="ECO:0008006" key="5">
    <source>
        <dbReference type="Google" id="ProtNLM"/>
    </source>
</evidence>
<evidence type="ECO:0000256" key="2">
    <source>
        <dbReference type="SAM" id="SignalP"/>
    </source>
</evidence>
<organism evidence="3 4">
    <name type="scientific">Phocaeicola massiliensis B84634 = Timone 84634 = DSM 17679 = JCM 13223</name>
    <dbReference type="NCBI Taxonomy" id="1121098"/>
    <lineage>
        <taxon>Bacteria</taxon>
        <taxon>Pseudomonadati</taxon>
        <taxon>Bacteroidota</taxon>
        <taxon>Bacteroidia</taxon>
        <taxon>Bacteroidales</taxon>
        <taxon>Bacteroidaceae</taxon>
        <taxon>Phocaeicola</taxon>
    </lineage>
</organism>
<dbReference type="HOGENOM" id="CLU_017485_0_0_10"/>
<evidence type="ECO:0000313" key="4">
    <source>
        <dbReference type="Proteomes" id="UP000017831"/>
    </source>
</evidence>
<dbReference type="PROSITE" id="PS51257">
    <property type="entry name" value="PROKAR_LIPOPROTEIN"/>
    <property type="match status" value="1"/>
</dbReference>
<dbReference type="RefSeq" id="WP_005944929.1">
    <property type="nucleotide sequence ID" value="NZ_KB890319.1"/>
</dbReference>
<protein>
    <recommendedName>
        <fullName evidence="5">DUF4988 domain-containing protein</fullName>
    </recommendedName>
</protein>
<proteinExistence type="predicted"/>
<name>U6R7V3_9BACT</name>
<dbReference type="Proteomes" id="UP000017831">
    <property type="component" value="Unassembled WGS sequence"/>
</dbReference>
<dbReference type="OrthoDB" id="1099207at2"/>
<comment type="caution">
    <text evidence="3">The sequence shown here is derived from an EMBL/GenBank/DDBJ whole genome shotgun (WGS) entry which is preliminary data.</text>
</comment>
<reference evidence="3 4" key="1">
    <citation type="submission" date="2013-04" db="EMBL/GenBank/DDBJ databases">
        <title>The Genome Sequence of Bacteroides massiliensis DSM 17679.</title>
        <authorList>
            <consortium name="The Broad Institute Genomics Platform"/>
            <person name="Earl A."/>
            <person name="Ward D."/>
            <person name="Feldgarden M."/>
            <person name="Gevers D."/>
            <person name="Martens E."/>
            <person name="Fenner L."/>
            <person name="Roux V."/>
            <person name="Mallet M.N."/>
            <person name="Raoult D."/>
            <person name="Walker B."/>
            <person name="Young S."/>
            <person name="Zeng Q."/>
            <person name="Gargeya S."/>
            <person name="Fitzgerald M."/>
            <person name="Haas B."/>
            <person name="Abouelleil A."/>
            <person name="Allen A.W."/>
            <person name="Alvarado L."/>
            <person name="Arachchi H.M."/>
            <person name="Berlin A.M."/>
            <person name="Chapman S.B."/>
            <person name="Gainer-Dewar J."/>
            <person name="Goldberg J."/>
            <person name="Griggs A."/>
            <person name="Gujja S."/>
            <person name="Hansen M."/>
            <person name="Howarth C."/>
            <person name="Imamovic A."/>
            <person name="Ireland A."/>
            <person name="Larimer J."/>
            <person name="McCowan C."/>
            <person name="Murphy C."/>
            <person name="Pearson M."/>
            <person name="Poon T.W."/>
            <person name="Priest M."/>
            <person name="Roberts A."/>
            <person name="Saif S."/>
            <person name="Shea T."/>
            <person name="Sisk P."/>
            <person name="Sykes S."/>
            <person name="Wortman J."/>
            <person name="Nusbaum C."/>
            <person name="Birren B."/>
        </authorList>
    </citation>
    <scope>NUCLEOTIDE SEQUENCE [LARGE SCALE GENOMIC DNA]</scope>
    <source>
        <strain evidence="4">B84634 / Timone 84634 / DSM 17679 / JCM 13223</strain>
    </source>
</reference>
<feature type="chain" id="PRO_5004676098" description="DUF4988 domain-containing protein" evidence="2">
    <location>
        <begin position="24"/>
        <end position="874"/>
    </location>
</feature>
<feature type="coiled-coil region" evidence="1">
    <location>
        <begin position="25"/>
        <end position="52"/>
    </location>
</feature>
<accession>U6R7V3</accession>
<gene>
    <name evidence="3" type="ORF">HMPREF1534_03721</name>
</gene>